<dbReference type="AlphaFoldDB" id="A0A4U1CS30"/>
<proteinExistence type="predicted"/>
<comment type="caution">
    <text evidence="1">The sequence shown here is derived from an EMBL/GenBank/DDBJ whole genome shotgun (WGS) entry which is preliminary data.</text>
</comment>
<evidence type="ECO:0000313" key="1">
    <source>
        <dbReference type="EMBL" id="TKC08421.1"/>
    </source>
</evidence>
<dbReference type="Pfam" id="PF05635">
    <property type="entry name" value="23S_rRNA_IVP"/>
    <property type="match status" value="1"/>
</dbReference>
<sequence length="81" mass="9567">MLIPKPSANIAEGFGRYHKKDKVKFYYYSFGSVKECLDWNEKAKVRKLISEEVYIKIFGVLETLPKEIHQLIKFTNDKLKI</sequence>
<dbReference type="InterPro" id="IPR036583">
    <property type="entry name" value="23S_rRNA_IVS_sf"/>
</dbReference>
<protein>
    <submittedName>
        <fullName evidence="1">Four helix bundle protein</fullName>
    </submittedName>
</protein>
<dbReference type="SUPFAM" id="SSF158446">
    <property type="entry name" value="IVS-encoded protein-like"/>
    <property type="match status" value="1"/>
</dbReference>
<accession>A0A4U1CS30</accession>
<name>A0A4U1CS30_9SPHI</name>
<dbReference type="NCBIfam" id="TIGR02436">
    <property type="entry name" value="four helix bundle protein"/>
    <property type="match status" value="1"/>
</dbReference>
<dbReference type="EMBL" id="SWBR01000003">
    <property type="protein sequence ID" value="TKC08421.1"/>
    <property type="molecule type" value="Genomic_DNA"/>
</dbReference>
<reference evidence="1 2" key="1">
    <citation type="submission" date="2019-04" db="EMBL/GenBank/DDBJ databases">
        <title>Pedobacter sp. RP-3-22 sp. nov., isolated from Arctic soil.</title>
        <authorList>
            <person name="Dahal R.H."/>
            <person name="Kim D.-U."/>
        </authorList>
    </citation>
    <scope>NUCLEOTIDE SEQUENCE [LARGE SCALE GENOMIC DNA]</scope>
    <source>
        <strain evidence="1 2">RP-3-22</strain>
    </source>
</reference>
<dbReference type="Proteomes" id="UP000309488">
    <property type="component" value="Unassembled WGS sequence"/>
</dbReference>
<dbReference type="InterPro" id="IPR012657">
    <property type="entry name" value="23S_rRNA-intervening_sequence"/>
</dbReference>
<dbReference type="Gene3D" id="1.20.1440.60">
    <property type="entry name" value="23S rRNA-intervening sequence"/>
    <property type="match status" value="1"/>
</dbReference>
<gene>
    <name evidence="1" type="ORF">FA048_14520</name>
</gene>
<organism evidence="1 2">
    <name type="scientific">Pedobacter polaris</name>
    <dbReference type="NCBI Taxonomy" id="2571273"/>
    <lineage>
        <taxon>Bacteria</taxon>
        <taxon>Pseudomonadati</taxon>
        <taxon>Bacteroidota</taxon>
        <taxon>Sphingobacteriia</taxon>
        <taxon>Sphingobacteriales</taxon>
        <taxon>Sphingobacteriaceae</taxon>
        <taxon>Pedobacter</taxon>
    </lineage>
</organism>
<keyword evidence="2" id="KW-1185">Reference proteome</keyword>
<dbReference type="OrthoDB" id="9811959at2"/>
<evidence type="ECO:0000313" key="2">
    <source>
        <dbReference type="Proteomes" id="UP000309488"/>
    </source>
</evidence>